<evidence type="ECO:0000313" key="6">
    <source>
        <dbReference type="EMBL" id="NDL60340.1"/>
    </source>
</evidence>
<dbReference type="EMBL" id="WLZY01000011">
    <property type="protein sequence ID" value="NDL60340.1"/>
    <property type="molecule type" value="Genomic_DNA"/>
</dbReference>
<proteinExistence type="predicted"/>
<evidence type="ECO:0000259" key="5">
    <source>
        <dbReference type="PROSITE" id="PS50977"/>
    </source>
</evidence>
<comment type="caution">
    <text evidence="6">The sequence shown here is derived from an EMBL/GenBank/DDBJ whole genome shotgun (WGS) entry which is preliminary data.</text>
</comment>
<keyword evidence="7" id="KW-1185">Reference proteome</keyword>
<dbReference type="Pfam" id="PF00440">
    <property type="entry name" value="TetR_N"/>
    <property type="match status" value="1"/>
</dbReference>
<protein>
    <submittedName>
        <fullName evidence="6">TetR family transcriptional regulator</fullName>
    </submittedName>
</protein>
<accession>A0A7K3MAZ3</accession>
<dbReference type="Proteomes" id="UP000460435">
    <property type="component" value="Unassembled WGS sequence"/>
</dbReference>
<organism evidence="6 7">
    <name type="scientific">Phytoactinopolyspora mesophila</name>
    <dbReference type="NCBI Taxonomy" id="2650750"/>
    <lineage>
        <taxon>Bacteria</taxon>
        <taxon>Bacillati</taxon>
        <taxon>Actinomycetota</taxon>
        <taxon>Actinomycetes</taxon>
        <taxon>Jiangellales</taxon>
        <taxon>Jiangellaceae</taxon>
        <taxon>Phytoactinopolyspora</taxon>
    </lineage>
</organism>
<evidence type="ECO:0000256" key="2">
    <source>
        <dbReference type="ARBA" id="ARBA00023125"/>
    </source>
</evidence>
<dbReference type="InterPro" id="IPR001647">
    <property type="entry name" value="HTH_TetR"/>
</dbReference>
<name>A0A7K3MAZ3_9ACTN</name>
<evidence type="ECO:0000256" key="3">
    <source>
        <dbReference type="ARBA" id="ARBA00023163"/>
    </source>
</evidence>
<keyword evidence="1" id="KW-0805">Transcription regulation</keyword>
<dbReference type="GO" id="GO:0003677">
    <property type="term" value="F:DNA binding"/>
    <property type="evidence" value="ECO:0007669"/>
    <property type="project" value="UniProtKB-UniRule"/>
</dbReference>
<sequence>MVRSKHQGQGASGARLTASDWAQAALTAIGEGGLAAVAVEPLATRLGATKGSFYWHFQNRKALIEAALRLWEREHTEMIISAMEADPDPAARLRRLFTLVVGYSRHDRIEIALMATADDPMVAPVVQGVTERRVAYVAAQFEQLGLPVGEARGRALLAVSVYLGHIQLAHAAPETLPRDSGEWERHLSGMVDTFLP</sequence>
<dbReference type="Gene3D" id="1.10.357.10">
    <property type="entry name" value="Tetracycline Repressor, domain 2"/>
    <property type="match status" value="1"/>
</dbReference>
<dbReference type="SUPFAM" id="SSF46689">
    <property type="entry name" value="Homeodomain-like"/>
    <property type="match status" value="1"/>
</dbReference>
<dbReference type="PROSITE" id="PS50977">
    <property type="entry name" value="HTH_TETR_2"/>
    <property type="match status" value="1"/>
</dbReference>
<keyword evidence="2 4" id="KW-0238">DNA-binding</keyword>
<evidence type="ECO:0000313" key="7">
    <source>
        <dbReference type="Proteomes" id="UP000460435"/>
    </source>
</evidence>
<feature type="DNA-binding region" description="H-T-H motif" evidence="4">
    <location>
        <begin position="38"/>
        <end position="57"/>
    </location>
</feature>
<keyword evidence="3" id="KW-0804">Transcription</keyword>
<dbReference type="InterPro" id="IPR009057">
    <property type="entry name" value="Homeodomain-like_sf"/>
</dbReference>
<dbReference type="PANTHER" id="PTHR47506:SF1">
    <property type="entry name" value="HTH-TYPE TRANSCRIPTIONAL REGULATOR YJDC"/>
    <property type="match status" value="1"/>
</dbReference>
<reference evidence="6 7" key="1">
    <citation type="submission" date="2019-11" db="EMBL/GenBank/DDBJ databases">
        <authorList>
            <person name="Li X.-J."/>
            <person name="Feng X.-M."/>
        </authorList>
    </citation>
    <scope>NUCLEOTIDE SEQUENCE [LARGE SCALE GENOMIC DNA]</scope>
    <source>
        <strain evidence="6 7">XMNu-373</strain>
    </source>
</reference>
<gene>
    <name evidence="6" type="ORF">F7O44_25010</name>
</gene>
<dbReference type="PANTHER" id="PTHR47506">
    <property type="entry name" value="TRANSCRIPTIONAL REGULATORY PROTEIN"/>
    <property type="match status" value="1"/>
</dbReference>
<feature type="domain" description="HTH tetR-type" evidence="5">
    <location>
        <begin position="15"/>
        <end position="75"/>
    </location>
</feature>
<evidence type="ECO:0000256" key="1">
    <source>
        <dbReference type="ARBA" id="ARBA00023015"/>
    </source>
</evidence>
<dbReference type="AlphaFoldDB" id="A0A7K3MAZ3"/>
<evidence type="ECO:0000256" key="4">
    <source>
        <dbReference type="PROSITE-ProRule" id="PRU00335"/>
    </source>
</evidence>